<name>A0A139HCQ4_9PEZI</name>
<gene>
    <name evidence="2" type="ORF">AC578_7020</name>
</gene>
<sequence length="692" mass="75125">MSNYTKNRSPQGNMHDSRKMRSPKMHPQHSKAVKSKMQPASNGTRTGDVVSDESEIDAHQGDGSTPENDEDSDDEPNAFALSGAPGPGRNGQRLAGLDRRHAQLIDEEDAIAGAVDDDDYDAVEDVSDSEDENSEKIILRAAEQELIAEYESKRPDTASSMSNGMTGLALTEDEDAALARRLSLQSDDGNDIFEELDFSQDPFGGLSASNSVYQQILADAEEDLASWRTPLSKLGREDSVQSNGNEKRVRFAETVSSRSSSLSSEEEDPRDTFPDLFDEVEDPMLRSQFLLDTEMAIDDDNASELEYDLDHYEKGAYHVAHESDDSDSDISSSDSEDDGDTTDEEDPADQLVRLREIKAKQAARRGPRPPANTPVGTPTTPVGSRKSNVASRAGKPKVRSKPMSGTFEHDPTQAHVKADVNGSGVRLVCPTKPSKEEAAFFDRARQAHGRNGSPGAAFEWTVSTPRAQSAPQRPFTAKSTLGTMFDGNLDFLRHNDDSGIATEFLEQATRNSSVRSSFASSDTMRGSSPDIDGSDVDMGEYVHGMEESETEADNEPPSVALLSPTSDRFPDSGHESSPMHQSSGAVDHLSAAVVSSFRNNQQRARQISSLAAHPAQRAQTSEANALQKGRRAAANTPMTPARKNRSIQDLTRTGAGVAKSSASPLVQKHRRSRGNSLSQTLSLDRFADARKH</sequence>
<feature type="region of interest" description="Disordered" evidence="1">
    <location>
        <begin position="1"/>
        <end position="96"/>
    </location>
</feature>
<feature type="region of interest" description="Disordered" evidence="1">
    <location>
        <begin position="230"/>
        <end position="278"/>
    </location>
</feature>
<feature type="region of interest" description="Disordered" evidence="1">
    <location>
        <begin position="109"/>
        <end position="134"/>
    </location>
</feature>
<dbReference type="Proteomes" id="UP000070133">
    <property type="component" value="Unassembled WGS sequence"/>
</dbReference>
<evidence type="ECO:0000313" key="2">
    <source>
        <dbReference type="EMBL" id="KXT00193.1"/>
    </source>
</evidence>
<dbReference type="EMBL" id="LFZN01000078">
    <property type="protein sequence ID" value="KXT00193.1"/>
    <property type="molecule type" value="Genomic_DNA"/>
</dbReference>
<proteinExistence type="predicted"/>
<feature type="compositionally biased region" description="Acidic residues" evidence="1">
    <location>
        <begin position="109"/>
        <end position="133"/>
    </location>
</feature>
<keyword evidence="3" id="KW-1185">Reference proteome</keyword>
<feature type="region of interest" description="Disordered" evidence="1">
    <location>
        <begin position="604"/>
        <end position="692"/>
    </location>
</feature>
<feature type="compositionally biased region" description="Basic and acidic residues" evidence="1">
    <location>
        <begin position="234"/>
        <end position="251"/>
    </location>
</feature>
<dbReference type="OrthoDB" id="5399183at2759"/>
<organism evidence="2 3">
    <name type="scientific">Pseudocercospora eumusae</name>
    <dbReference type="NCBI Taxonomy" id="321146"/>
    <lineage>
        <taxon>Eukaryota</taxon>
        <taxon>Fungi</taxon>
        <taxon>Dikarya</taxon>
        <taxon>Ascomycota</taxon>
        <taxon>Pezizomycotina</taxon>
        <taxon>Dothideomycetes</taxon>
        <taxon>Dothideomycetidae</taxon>
        <taxon>Mycosphaerellales</taxon>
        <taxon>Mycosphaerellaceae</taxon>
        <taxon>Pseudocercospora</taxon>
    </lineage>
</organism>
<feature type="compositionally biased region" description="Low complexity" evidence="1">
    <location>
        <begin position="512"/>
        <end position="521"/>
    </location>
</feature>
<reference evidence="2 3" key="1">
    <citation type="submission" date="2015-07" db="EMBL/GenBank/DDBJ databases">
        <title>Comparative genomics of the Sigatoka disease complex on banana suggests a link between parallel evolutionary changes in Pseudocercospora fijiensis and Pseudocercospora eumusae and increased virulence on the banana host.</title>
        <authorList>
            <person name="Chang T.-C."/>
            <person name="Salvucci A."/>
            <person name="Crous P.W."/>
            <person name="Stergiopoulos I."/>
        </authorList>
    </citation>
    <scope>NUCLEOTIDE SEQUENCE [LARGE SCALE GENOMIC DNA]</scope>
    <source>
        <strain evidence="2 3">CBS 114824</strain>
    </source>
</reference>
<accession>A0A139HCQ4</accession>
<evidence type="ECO:0000313" key="3">
    <source>
        <dbReference type="Proteomes" id="UP000070133"/>
    </source>
</evidence>
<comment type="caution">
    <text evidence="2">The sequence shown here is derived from an EMBL/GenBank/DDBJ whole genome shotgun (WGS) entry which is preliminary data.</text>
</comment>
<feature type="region of interest" description="Disordered" evidence="1">
    <location>
        <begin position="316"/>
        <end position="411"/>
    </location>
</feature>
<feature type="region of interest" description="Disordered" evidence="1">
    <location>
        <begin position="508"/>
        <end position="586"/>
    </location>
</feature>
<feature type="compositionally biased region" description="Acidic residues" evidence="1">
    <location>
        <begin position="67"/>
        <end position="76"/>
    </location>
</feature>
<dbReference type="AlphaFoldDB" id="A0A139HCQ4"/>
<feature type="compositionally biased region" description="Basic residues" evidence="1">
    <location>
        <begin position="18"/>
        <end position="34"/>
    </location>
</feature>
<evidence type="ECO:0000256" key="1">
    <source>
        <dbReference type="SAM" id="MobiDB-lite"/>
    </source>
</evidence>
<feature type="compositionally biased region" description="Low complexity" evidence="1">
    <location>
        <begin position="373"/>
        <end position="383"/>
    </location>
</feature>
<feature type="compositionally biased region" description="Polar residues" evidence="1">
    <location>
        <begin position="1"/>
        <end position="14"/>
    </location>
</feature>
<protein>
    <submittedName>
        <fullName evidence="2">Uncharacterized protein</fullName>
    </submittedName>
</protein>
<feature type="compositionally biased region" description="Acidic residues" evidence="1">
    <location>
        <begin position="324"/>
        <end position="348"/>
    </location>
</feature>